<proteinExistence type="predicted"/>
<evidence type="ECO:0000313" key="2">
    <source>
        <dbReference type="Proteomes" id="UP000324222"/>
    </source>
</evidence>
<keyword evidence="2" id="KW-1185">Reference proteome</keyword>
<reference evidence="1 2" key="1">
    <citation type="submission" date="2019-05" db="EMBL/GenBank/DDBJ databases">
        <title>Another draft genome of Portunus trituberculatus and its Hox gene families provides insights of decapod evolution.</title>
        <authorList>
            <person name="Jeong J.-H."/>
            <person name="Song I."/>
            <person name="Kim S."/>
            <person name="Choi T."/>
            <person name="Kim D."/>
            <person name="Ryu S."/>
            <person name="Kim W."/>
        </authorList>
    </citation>
    <scope>NUCLEOTIDE SEQUENCE [LARGE SCALE GENOMIC DNA]</scope>
    <source>
        <tissue evidence="1">Muscle</tissue>
    </source>
</reference>
<protein>
    <submittedName>
        <fullName evidence="1">Uncharacterized protein</fullName>
    </submittedName>
</protein>
<dbReference type="AlphaFoldDB" id="A0A5B7KB77"/>
<dbReference type="Proteomes" id="UP000324222">
    <property type="component" value="Unassembled WGS sequence"/>
</dbReference>
<evidence type="ECO:0000313" key="1">
    <source>
        <dbReference type="EMBL" id="MPD01875.1"/>
    </source>
</evidence>
<comment type="caution">
    <text evidence="1">The sequence shown here is derived from an EMBL/GenBank/DDBJ whole genome shotgun (WGS) entry which is preliminary data.</text>
</comment>
<organism evidence="1 2">
    <name type="scientific">Portunus trituberculatus</name>
    <name type="common">Swimming crab</name>
    <name type="synonym">Neptunus trituberculatus</name>
    <dbReference type="NCBI Taxonomy" id="210409"/>
    <lineage>
        <taxon>Eukaryota</taxon>
        <taxon>Metazoa</taxon>
        <taxon>Ecdysozoa</taxon>
        <taxon>Arthropoda</taxon>
        <taxon>Crustacea</taxon>
        <taxon>Multicrustacea</taxon>
        <taxon>Malacostraca</taxon>
        <taxon>Eumalacostraca</taxon>
        <taxon>Eucarida</taxon>
        <taxon>Decapoda</taxon>
        <taxon>Pleocyemata</taxon>
        <taxon>Brachyura</taxon>
        <taxon>Eubrachyura</taxon>
        <taxon>Portunoidea</taxon>
        <taxon>Portunidae</taxon>
        <taxon>Portuninae</taxon>
        <taxon>Portunus</taxon>
    </lineage>
</organism>
<accession>A0A5B7KB77</accession>
<gene>
    <name evidence="1" type="ORF">E2C01_097423</name>
</gene>
<dbReference type="EMBL" id="VSRR010128916">
    <property type="protein sequence ID" value="MPD01875.1"/>
    <property type="molecule type" value="Genomic_DNA"/>
</dbReference>
<sequence>MYGKVARRYVVGFHFTRGRLPDPMLTTLSTMTPPPIKLKYGIGVKEGKEKGWKELCLVGIRL</sequence>
<name>A0A5B7KB77_PORTR</name>